<evidence type="ECO:0000256" key="1">
    <source>
        <dbReference type="SAM" id="MobiDB-lite"/>
    </source>
</evidence>
<organism evidence="2 3">
    <name type="scientific">Nocardioides thalensis</name>
    <dbReference type="NCBI Taxonomy" id="1914755"/>
    <lineage>
        <taxon>Bacteria</taxon>
        <taxon>Bacillati</taxon>
        <taxon>Actinomycetota</taxon>
        <taxon>Actinomycetes</taxon>
        <taxon>Propionibacteriales</taxon>
        <taxon>Nocardioidaceae</taxon>
        <taxon>Nocardioides</taxon>
    </lineage>
</organism>
<dbReference type="RefSeq" id="WP_179666278.1">
    <property type="nucleotide sequence ID" value="NZ_JACCFP010000001.1"/>
</dbReference>
<comment type="caution">
    <text evidence="2">The sequence shown here is derived from an EMBL/GenBank/DDBJ whole genome shotgun (WGS) entry which is preliminary data.</text>
</comment>
<reference evidence="2 3" key="1">
    <citation type="submission" date="2020-07" db="EMBL/GenBank/DDBJ databases">
        <title>Sequencing the genomes of 1000 actinobacteria strains.</title>
        <authorList>
            <person name="Klenk H.-P."/>
        </authorList>
    </citation>
    <scope>NUCLEOTIDE SEQUENCE [LARGE SCALE GENOMIC DNA]</scope>
    <source>
        <strain evidence="2 3">DSM 103833</strain>
    </source>
</reference>
<keyword evidence="3" id="KW-1185">Reference proteome</keyword>
<gene>
    <name evidence="2" type="ORF">HNR19_000353</name>
</gene>
<protein>
    <submittedName>
        <fullName evidence="2">Uncharacterized protein</fullName>
    </submittedName>
</protein>
<name>A0A853BX19_9ACTN</name>
<dbReference type="EMBL" id="JACCFP010000001">
    <property type="protein sequence ID" value="NYI99654.1"/>
    <property type="molecule type" value="Genomic_DNA"/>
</dbReference>
<evidence type="ECO:0000313" key="2">
    <source>
        <dbReference type="EMBL" id="NYI99654.1"/>
    </source>
</evidence>
<dbReference type="AlphaFoldDB" id="A0A853BX19"/>
<feature type="region of interest" description="Disordered" evidence="1">
    <location>
        <begin position="327"/>
        <end position="357"/>
    </location>
</feature>
<sequence>MTRQFDRGALTETLDVLQADLADLAHIEAVVDMRERFYVANNHPAGPFDLAEDVLGYDFQVGRRYPFEVSVYGILPGSQADRWKAEIAEARRQAEGWAEDLIDSARAALSFIVDPQSRLLELAVSELEQPAEHLVRHIPSVFERVAVELGDWQGEAKHAFDTFIGDARRATDNQGWLAESLRIALANAKAVIDLGQLALLEGLTHVRSDLDQQLRKRVEEERGAESRIRFFLLAATATGVVGSLAIPIPGVALAAIAASSPLLGLVKDSIPQADARLQEVPVRSATDYASAVESVVDNVVDGTRLRWDTAVAEGALKIQRGVEDVGNLHGRDAFEPPTPTRLESGPVDGGFHHPAQR</sequence>
<evidence type="ECO:0000313" key="3">
    <source>
        <dbReference type="Proteomes" id="UP000530424"/>
    </source>
</evidence>
<accession>A0A853BX19</accession>
<proteinExistence type="predicted"/>
<dbReference type="Proteomes" id="UP000530424">
    <property type="component" value="Unassembled WGS sequence"/>
</dbReference>